<reference evidence="7 8" key="1">
    <citation type="submission" date="2021-01" db="EMBL/GenBank/DDBJ databases">
        <title>WGS of actinomycetes isolated from Thailand.</title>
        <authorList>
            <person name="Thawai C."/>
        </authorList>
    </citation>
    <scope>NUCLEOTIDE SEQUENCE [LARGE SCALE GENOMIC DNA]</scope>
    <source>
        <strain evidence="7 8">CA1R205</strain>
    </source>
</reference>
<dbReference type="InterPro" id="IPR050109">
    <property type="entry name" value="HTH-type_TetR-like_transc_reg"/>
</dbReference>
<keyword evidence="1" id="KW-0805">Transcription regulation</keyword>
<proteinExistence type="predicted"/>
<feature type="region of interest" description="Disordered" evidence="5">
    <location>
        <begin position="1"/>
        <end position="30"/>
    </location>
</feature>
<dbReference type="InterPro" id="IPR041674">
    <property type="entry name" value="TetR_C_22"/>
</dbReference>
<feature type="compositionally biased region" description="Basic and acidic residues" evidence="5">
    <location>
        <begin position="8"/>
        <end position="20"/>
    </location>
</feature>
<sequence length="218" mass="24532">MSAAVETPHPEPPERADQDRRRRQPVQARSRETVERILDATAALIDEGGVDAVTTRAVAQRAGITAPSLYRFFADREQIIDELVRRHLVRLQAFVAVAEQDWTPSSLLDFVEHELDIYVRYFRAHPNANRLWLDGRVSPTVRAEVLRQHHHTAARMQALATAAGLSSPDTDPLVFVMMVELSDRVLELAFRDRDEPDPQSISHGITALTAYLTAALRP</sequence>
<evidence type="ECO:0000256" key="5">
    <source>
        <dbReference type="SAM" id="MobiDB-lite"/>
    </source>
</evidence>
<keyword evidence="8" id="KW-1185">Reference proteome</keyword>
<accession>A0ABS1NCT0</accession>
<dbReference type="Proteomes" id="UP000634229">
    <property type="component" value="Unassembled WGS sequence"/>
</dbReference>
<gene>
    <name evidence="7" type="ORF">JK363_14580</name>
</gene>
<evidence type="ECO:0000256" key="4">
    <source>
        <dbReference type="PROSITE-ProRule" id="PRU00335"/>
    </source>
</evidence>
<dbReference type="Gene3D" id="1.10.357.10">
    <property type="entry name" value="Tetracycline Repressor, domain 2"/>
    <property type="match status" value="1"/>
</dbReference>
<name>A0ABS1NCT0_9ACTN</name>
<dbReference type="PANTHER" id="PTHR30055:SF234">
    <property type="entry name" value="HTH-TYPE TRANSCRIPTIONAL REGULATOR BETI"/>
    <property type="match status" value="1"/>
</dbReference>
<evidence type="ECO:0000256" key="1">
    <source>
        <dbReference type="ARBA" id="ARBA00023015"/>
    </source>
</evidence>
<evidence type="ECO:0000313" key="8">
    <source>
        <dbReference type="Proteomes" id="UP000634229"/>
    </source>
</evidence>
<keyword evidence="2 4" id="KW-0238">DNA-binding</keyword>
<keyword evidence="3" id="KW-0804">Transcription</keyword>
<dbReference type="PROSITE" id="PS50977">
    <property type="entry name" value="HTH_TETR_2"/>
    <property type="match status" value="1"/>
</dbReference>
<evidence type="ECO:0000256" key="2">
    <source>
        <dbReference type="ARBA" id="ARBA00023125"/>
    </source>
</evidence>
<dbReference type="EMBL" id="JAERRF010000007">
    <property type="protein sequence ID" value="MBL1097877.1"/>
    <property type="molecule type" value="Genomic_DNA"/>
</dbReference>
<feature type="DNA-binding region" description="H-T-H motif" evidence="4">
    <location>
        <begin position="54"/>
        <end position="73"/>
    </location>
</feature>
<dbReference type="InterPro" id="IPR009057">
    <property type="entry name" value="Homeodomain-like_sf"/>
</dbReference>
<dbReference type="InterPro" id="IPR001647">
    <property type="entry name" value="HTH_TetR"/>
</dbReference>
<dbReference type="RefSeq" id="WP_201875290.1">
    <property type="nucleotide sequence ID" value="NZ_JAERRF010000007.1"/>
</dbReference>
<dbReference type="PRINTS" id="PR00455">
    <property type="entry name" value="HTHTETR"/>
</dbReference>
<dbReference type="Pfam" id="PF17928">
    <property type="entry name" value="TetR_C_22"/>
    <property type="match status" value="1"/>
</dbReference>
<dbReference type="PANTHER" id="PTHR30055">
    <property type="entry name" value="HTH-TYPE TRANSCRIPTIONAL REGULATOR RUTR"/>
    <property type="match status" value="1"/>
</dbReference>
<dbReference type="Pfam" id="PF00440">
    <property type="entry name" value="TetR_N"/>
    <property type="match status" value="1"/>
</dbReference>
<evidence type="ECO:0000313" key="7">
    <source>
        <dbReference type="EMBL" id="MBL1097877.1"/>
    </source>
</evidence>
<comment type="caution">
    <text evidence="7">The sequence shown here is derived from an EMBL/GenBank/DDBJ whole genome shotgun (WGS) entry which is preliminary data.</text>
</comment>
<dbReference type="SUPFAM" id="SSF46689">
    <property type="entry name" value="Homeodomain-like"/>
    <property type="match status" value="1"/>
</dbReference>
<evidence type="ECO:0000256" key="3">
    <source>
        <dbReference type="ARBA" id="ARBA00023163"/>
    </source>
</evidence>
<evidence type="ECO:0000259" key="6">
    <source>
        <dbReference type="PROSITE" id="PS50977"/>
    </source>
</evidence>
<organism evidence="7 8">
    <name type="scientific">Streptomyces coffeae</name>
    <dbReference type="NCBI Taxonomy" id="621382"/>
    <lineage>
        <taxon>Bacteria</taxon>
        <taxon>Bacillati</taxon>
        <taxon>Actinomycetota</taxon>
        <taxon>Actinomycetes</taxon>
        <taxon>Kitasatosporales</taxon>
        <taxon>Streptomycetaceae</taxon>
        <taxon>Streptomyces</taxon>
    </lineage>
</organism>
<feature type="domain" description="HTH tetR-type" evidence="6">
    <location>
        <begin position="31"/>
        <end position="91"/>
    </location>
</feature>
<protein>
    <submittedName>
        <fullName evidence="7">TetR/AcrR family transcriptional regulator</fullName>
    </submittedName>
</protein>